<evidence type="ECO:0000256" key="1">
    <source>
        <dbReference type="ARBA" id="ARBA00004651"/>
    </source>
</evidence>
<dbReference type="InterPro" id="IPR027417">
    <property type="entry name" value="P-loop_NTPase"/>
</dbReference>
<evidence type="ECO:0000259" key="9">
    <source>
        <dbReference type="Pfam" id="PF13614"/>
    </source>
</evidence>
<feature type="transmembrane region" description="Helical" evidence="7">
    <location>
        <begin position="21"/>
        <end position="43"/>
    </location>
</feature>
<keyword evidence="11" id="KW-1185">Reference proteome</keyword>
<reference evidence="10 11" key="1">
    <citation type="journal article" date="2015" name="Stand. Genomic Sci.">
        <title>Genomic Encyclopedia of Bacterial and Archaeal Type Strains, Phase III: the genomes of soil and plant-associated and newly described type strains.</title>
        <authorList>
            <person name="Whitman W.B."/>
            <person name="Woyke T."/>
            <person name="Klenk H.P."/>
            <person name="Zhou Y."/>
            <person name="Lilburn T.G."/>
            <person name="Beck B.J."/>
            <person name="De Vos P."/>
            <person name="Vandamme P."/>
            <person name="Eisen J.A."/>
            <person name="Garrity G."/>
            <person name="Hugenholtz P."/>
            <person name="Kyrpides N.C."/>
        </authorList>
    </citation>
    <scope>NUCLEOTIDE SEQUENCE [LARGE SCALE GENOMIC DNA]</scope>
    <source>
        <strain evidence="10 11">VKM Ac-2538</strain>
    </source>
</reference>
<sequence>MKATMIEQGRFQPTVFGAVRRYHLMVLVIALLTAAGAVAYTVVKPELYRANATVTVPQTTQAPGEARSQYLDSQVLLLHSPEVADRASRIANAALNATVLTPQDFAGESKALEITPPEGAQPGSFGSSIVAISFTWPDAHVAQVGTNAVLQAFDDARVAVITAQADATVAGIERAIRDPRTRGQLMDLVNQRTQTLTNLEVDRANHPTFGWAVEPLVPVNGNAKRSGAIGLVVGTLLGAGLAYARAIRRRCLDDREDPAAIYDAPLIGEIPSPGPDGILFAMARAGPLPVAADPPSPAAEAFRFTAGSVERIRAARGDRLAVAFVSCESGADRSTVVANVALAVAESGTSVLAVDADSSEGVLTALLLPGSPQGDGFDQVIAGRRTFRDCIETSPLNVDVTVLRAGRMSGERTTGTAYAKAVEEVIAEAKATFDLVLIDSPPLLQVADATNLVNNSDATIVVLGAEEPVQDHLTMVERLDQVESDVVGYVYRRASRGPLFVRRLRGRIAARVARTGLPYVPSAPLYTYRRRKSLRSPARRAQG</sequence>
<dbReference type="InterPro" id="IPR050445">
    <property type="entry name" value="Bact_polysacc_biosynth/exp"/>
</dbReference>
<organism evidence="10 11">
    <name type="scientific">Kribbella orskensis</name>
    <dbReference type="NCBI Taxonomy" id="2512216"/>
    <lineage>
        <taxon>Bacteria</taxon>
        <taxon>Bacillati</taxon>
        <taxon>Actinomycetota</taxon>
        <taxon>Actinomycetes</taxon>
        <taxon>Propionibacteriales</taxon>
        <taxon>Kribbellaceae</taxon>
        <taxon>Kribbella</taxon>
    </lineage>
</organism>
<evidence type="ECO:0000313" key="10">
    <source>
        <dbReference type="EMBL" id="TCO29449.1"/>
    </source>
</evidence>
<gene>
    <name evidence="10" type="ORF">EV644_102167</name>
</gene>
<feature type="domain" description="Polysaccharide chain length determinant N-terminal" evidence="8">
    <location>
        <begin position="16"/>
        <end position="87"/>
    </location>
</feature>
<dbReference type="RefSeq" id="WP_132188176.1">
    <property type="nucleotide sequence ID" value="NZ_SLWM01000002.1"/>
</dbReference>
<dbReference type="PANTHER" id="PTHR32309">
    <property type="entry name" value="TYROSINE-PROTEIN KINASE"/>
    <property type="match status" value="1"/>
</dbReference>
<evidence type="ECO:0000256" key="2">
    <source>
        <dbReference type="ARBA" id="ARBA00006683"/>
    </source>
</evidence>
<evidence type="ECO:0000256" key="3">
    <source>
        <dbReference type="ARBA" id="ARBA00022475"/>
    </source>
</evidence>
<comment type="caution">
    <text evidence="10">The sequence shown here is derived from an EMBL/GenBank/DDBJ whole genome shotgun (WGS) entry which is preliminary data.</text>
</comment>
<comment type="similarity">
    <text evidence="2">Belongs to the CpsC/CapA family.</text>
</comment>
<feature type="domain" description="AAA" evidence="9">
    <location>
        <begin position="324"/>
        <end position="466"/>
    </location>
</feature>
<evidence type="ECO:0000256" key="6">
    <source>
        <dbReference type="ARBA" id="ARBA00023136"/>
    </source>
</evidence>
<dbReference type="EMBL" id="SLWM01000002">
    <property type="protein sequence ID" value="TCO29449.1"/>
    <property type="molecule type" value="Genomic_DNA"/>
</dbReference>
<proteinExistence type="inferred from homology"/>
<dbReference type="Proteomes" id="UP000295818">
    <property type="component" value="Unassembled WGS sequence"/>
</dbReference>
<comment type="subcellular location">
    <subcellularLocation>
        <location evidence="1">Cell membrane</location>
        <topology evidence="1">Multi-pass membrane protein</topology>
    </subcellularLocation>
</comment>
<dbReference type="Pfam" id="PF13614">
    <property type="entry name" value="AAA_31"/>
    <property type="match status" value="1"/>
</dbReference>
<dbReference type="InterPro" id="IPR025669">
    <property type="entry name" value="AAA_dom"/>
</dbReference>
<dbReference type="Gene3D" id="3.40.50.300">
    <property type="entry name" value="P-loop containing nucleotide triphosphate hydrolases"/>
    <property type="match status" value="1"/>
</dbReference>
<evidence type="ECO:0000256" key="7">
    <source>
        <dbReference type="SAM" id="Phobius"/>
    </source>
</evidence>
<keyword evidence="3" id="KW-1003">Cell membrane</keyword>
<dbReference type="InterPro" id="IPR003856">
    <property type="entry name" value="LPS_length_determ_N"/>
</dbReference>
<dbReference type="SUPFAM" id="SSF52540">
    <property type="entry name" value="P-loop containing nucleoside triphosphate hydrolases"/>
    <property type="match status" value="1"/>
</dbReference>
<protein>
    <submittedName>
        <fullName evidence="10">Mrp family chromosome partitioning ATPase</fullName>
    </submittedName>
</protein>
<dbReference type="PANTHER" id="PTHR32309:SF31">
    <property type="entry name" value="CAPSULAR EXOPOLYSACCHARIDE FAMILY"/>
    <property type="match status" value="1"/>
</dbReference>
<evidence type="ECO:0000313" key="11">
    <source>
        <dbReference type="Proteomes" id="UP000295818"/>
    </source>
</evidence>
<evidence type="ECO:0000256" key="5">
    <source>
        <dbReference type="ARBA" id="ARBA00022989"/>
    </source>
</evidence>
<name>A0ABY2BS66_9ACTN</name>
<keyword evidence="5 7" id="KW-1133">Transmembrane helix</keyword>
<evidence type="ECO:0000256" key="4">
    <source>
        <dbReference type="ARBA" id="ARBA00022692"/>
    </source>
</evidence>
<evidence type="ECO:0000259" key="8">
    <source>
        <dbReference type="Pfam" id="PF02706"/>
    </source>
</evidence>
<accession>A0ABY2BS66</accession>
<keyword evidence="6 7" id="KW-0472">Membrane</keyword>
<dbReference type="Pfam" id="PF02706">
    <property type="entry name" value="Wzz"/>
    <property type="match status" value="1"/>
</dbReference>
<keyword evidence="4 7" id="KW-0812">Transmembrane</keyword>